<dbReference type="PANTHER" id="PTHR13379:SF0">
    <property type="entry name" value="UPF0415 PROTEIN C7ORF25"/>
    <property type="match status" value="1"/>
</dbReference>
<dbReference type="Pfam" id="PF07000">
    <property type="entry name" value="DUF1308"/>
    <property type="match status" value="1"/>
</dbReference>
<evidence type="ECO:0000259" key="2">
    <source>
        <dbReference type="Pfam" id="PF07000"/>
    </source>
</evidence>
<keyword evidence="4" id="KW-1185">Reference proteome</keyword>
<reference evidence="3 4" key="1">
    <citation type="journal article" date="2018" name="MBio">
        <title>Comparative Genomics Reveals the Core Gene Toolbox for the Fungus-Insect Symbiosis.</title>
        <authorList>
            <person name="Wang Y."/>
            <person name="Stata M."/>
            <person name="Wang W."/>
            <person name="Stajich J.E."/>
            <person name="White M.M."/>
            <person name="Moncalvo J.M."/>
        </authorList>
    </citation>
    <scope>NUCLEOTIDE SEQUENCE [LARGE SCALE GENOMIC DNA]</scope>
    <source>
        <strain evidence="3 4">AUS-126-30</strain>
    </source>
</reference>
<feature type="domain" description="DUF1308" evidence="2">
    <location>
        <begin position="398"/>
        <end position="493"/>
    </location>
</feature>
<dbReference type="Proteomes" id="UP000245591">
    <property type="component" value="Unassembled WGS sequence"/>
</dbReference>
<feature type="region of interest" description="Disordered" evidence="1">
    <location>
        <begin position="572"/>
        <end position="597"/>
    </location>
</feature>
<gene>
    <name evidence="3" type="ORF">BB558_003837</name>
</gene>
<dbReference type="EMBL" id="MBFU01000362">
    <property type="protein sequence ID" value="PWA00125.1"/>
    <property type="molecule type" value="Genomic_DNA"/>
</dbReference>
<comment type="caution">
    <text evidence="3">The sequence shown here is derived from an EMBL/GenBank/DDBJ whole genome shotgun (WGS) entry which is preliminary data.</text>
</comment>
<proteinExistence type="predicted"/>
<feature type="compositionally biased region" description="Polar residues" evidence="1">
    <location>
        <begin position="587"/>
        <end position="597"/>
    </location>
</feature>
<accession>A0A2U1J503</accession>
<dbReference type="AlphaFoldDB" id="A0A2U1J503"/>
<protein>
    <recommendedName>
        <fullName evidence="2">DUF1308 domain-containing protein</fullName>
    </recommendedName>
</protein>
<organism evidence="3 4">
    <name type="scientific">Smittium angustum</name>
    <dbReference type="NCBI Taxonomy" id="133377"/>
    <lineage>
        <taxon>Eukaryota</taxon>
        <taxon>Fungi</taxon>
        <taxon>Fungi incertae sedis</taxon>
        <taxon>Zoopagomycota</taxon>
        <taxon>Kickxellomycotina</taxon>
        <taxon>Harpellomycetes</taxon>
        <taxon>Harpellales</taxon>
        <taxon>Legeriomycetaceae</taxon>
        <taxon>Smittium</taxon>
    </lineage>
</organism>
<dbReference type="PANTHER" id="PTHR13379">
    <property type="entry name" value="UNCHARACTERIZED DUF1308"/>
    <property type="match status" value="1"/>
</dbReference>
<name>A0A2U1J503_SMIAN</name>
<dbReference type="InterPro" id="IPR010733">
    <property type="entry name" value="DUF1308"/>
</dbReference>
<evidence type="ECO:0000256" key="1">
    <source>
        <dbReference type="SAM" id="MobiDB-lite"/>
    </source>
</evidence>
<evidence type="ECO:0000313" key="4">
    <source>
        <dbReference type="Proteomes" id="UP000245591"/>
    </source>
</evidence>
<evidence type="ECO:0000313" key="3">
    <source>
        <dbReference type="EMBL" id="PWA00125.1"/>
    </source>
</evidence>
<sequence length="666" mass="75660">MNNQLHNQSQNSLRSKSPESIQLECQNLLQTFSFWETQLESKNYRILKKKKTRIVMGLNRIKNIISSELSFWKTASHPADKGNYTAETAKSPNTPYFRSLHDNIIQATGIVGLLETFSWKAPRTPNIGTFSSPQPSSSTNLIKKEVRIDIVSKDGLEWIKVINKTFSSFWKPLSILEAEIYDDSDSSDFSDSESVNSQHSLQNISNANQELIQTQNGTVWIPSRNAIILLPFFKKAQSYIEASKHFMVNYRSPRVVFMFKNHQKFDDPIYNQYTNILFEKIKGILNEMEIQVGLFDDIYAIDPSNSDNTPTFYPKWSSFTPILTQDLPDISEINLQSSDNVNEHTQNSEISYYDNQDTNNSNQNMTAMGLGSNFGLKSNSETQISIIEEFISLEKDLVLDITTIGALISTTSNGYPSKEIDPAYSTSWLKLQIIQESEFPMLPYLSNMFKNRNLITVSTVVERILKTASEVGGRNEYARCKSLFMKNPKLEDCVPDKKYPAYFQGAELAPTIEALWESWLKLPSSDNRIPYIEVIDPIPSERITRFYHSIHSEENLPEDKSGLKNEEIATKSDQETSLIEHKHHGSQKQSSNASPPKNSFTKLHLELFGTGDNIKATVTTANLASCRILSKNGIHGISIAFHTPRSLSEPRIYHNLLPFGKIKQLK</sequence>